<accession>A0A9I9EDK6</accession>
<dbReference type="Gramene" id="MELO3C032311.2.1">
    <property type="protein sequence ID" value="MELO3C032311.2.1"/>
    <property type="gene ID" value="MELO3C032311.2"/>
</dbReference>
<dbReference type="AlphaFoldDB" id="A0A9I9EDK6"/>
<proteinExistence type="predicted"/>
<evidence type="ECO:0000313" key="1">
    <source>
        <dbReference type="EnsemblPlants" id="MELO3C032311.2.1"/>
    </source>
</evidence>
<protein>
    <submittedName>
        <fullName evidence="1">Uncharacterized protein</fullName>
    </submittedName>
</protein>
<organism evidence="1">
    <name type="scientific">Cucumis melo</name>
    <name type="common">Muskmelon</name>
    <dbReference type="NCBI Taxonomy" id="3656"/>
    <lineage>
        <taxon>Eukaryota</taxon>
        <taxon>Viridiplantae</taxon>
        <taxon>Streptophyta</taxon>
        <taxon>Embryophyta</taxon>
        <taxon>Tracheophyta</taxon>
        <taxon>Spermatophyta</taxon>
        <taxon>Magnoliopsida</taxon>
        <taxon>eudicotyledons</taxon>
        <taxon>Gunneridae</taxon>
        <taxon>Pentapetalae</taxon>
        <taxon>rosids</taxon>
        <taxon>fabids</taxon>
        <taxon>Cucurbitales</taxon>
        <taxon>Cucurbitaceae</taxon>
        <taxon>Benincaseae</taxon>
        <taxon>Cucumis</taxon>
    </lineage>
</organism>
<name>A0A9I9EDK6_CUCME</name>
<reference evidence="1" key="1">
    <citation type="submission" date="2023-03" db="UniProtKB">
        <authorList>
            <consortium name="EnsemblPlants"/>
        </authorList>
    </citation>
    <scope>IDENTIFICATION</scope>
</reference>
<sequence length="71" mass="7623">MGGGGVIAVEVVGKNGLTPLKSSNENTTSRPSPMLPLLVQQRLGLLTSKWSMEQKPNLERKGNICVEDMEG</sequence>
<dbReference type="EnsemblPlants" id="MELO3C032311.2.1">
    <property type="protein sequence ID" value="MELO3C032311.2.1"/>
    <property type="gene ID" value="MELO3C032311.2"/>
</dbReference>